<comment type="caution">
    <text evidence="2">The sequence shown here is derived from an EMBL/GenBank/DDBJ whole genome shotgun (WGS) entry which is preliminary data.</text>
</comment>
<evidence type="ECO:0000313" key="2">
    <source>
        <dbReference type="EMBL" id="CAB4019106.1"/>
    </source>
</evidence>
<dbReference type="Gene3D" id="3.30.70.270">
    <property type="match status" value="1"/>
</dbReference>
<dbReference type="InterPro" id="IPR043502">
    <property type="entry name" value="DNA/RNA_pol_sf"/>
</dbReference>
<dbReference type="OrthoDB" id="5949962at2759"/>
<dbReference type="EMBL" id="CACRXK020010301">
    <property type="protein sequence ID" value="CAB4019106.1"/>
    <property type="molecule type" value="Genomic_DNA"/>
</dbReference>
<evidence type="ECO:0000313" key="3">
    <source>
        <dbReference type="Proteomes" id="UP001152795"/>
    </source>
</evidence>
<organism evidence="2 3">
    <name type="scientific">Paramuricea clavata</name>
    <name type="common">Red gorgonian</name>
    <name type="synonym">Violescent sea-whip</name>
    <dbReference type="NCBI Taxonomy" id="317549"/>
    <lineage>
        <taxon>Eukaryota</taxon>
        <taxon>Metazoa</taxon>
        <taxon>Cnidaria</taxon>
        <taxon>Anthozoa</taxon>
        <taxon>Octocorallia</taxon>
        <taxon>Malacalcyonacea</taxon>
        <taxon>Plexauridae</taxon>
        <taxon>Paramuricea</taxon>
    </lineage>
</organism>
<keyword evidence="3" id="KW-1185">Reference proteome</keyword>
<dbReference type="PANTHER" id="PTHR33050:SF7">
    <property type="entry name" value="RIBONUCLEASE H"/>
    <property type="match status" value="1"/>
</dbReference>
<dbReference type="SUPFAM" id="SSF56672">
    <property type="entry name" value="DNA/RNA polymerases"/>
    <property type="match status" value="1"/>
</dbReference>
<dbReference type="Proteomes" id="UP001152795">
    <property type="component" value="Unassembled WGS sequence"/>
</dbReference>
<protein>
    <recommendedName>
        <fullName evidence="1">Reverse transcriptase domain-containing protein</fullName>
    </recommendedName>
</protein>
<sequence>MIPFRSIPETCFLANNKSARDHPDVVSEAIVKLLKGQYIEEQSEPPYCVNPLSVAKGKKLRLVLDLRNINGHLLKQSFRYEDLRSLSQLFEQNFWFFTWDLKSGYHHVDIYVAPRKFLGFSWNFNGKLRYFIFCVLPFGLSSACYCFTKLLRPLVKRGRMMSYASFFYLDDGISGHKRRIDASAASIIQKKDLSCSGLKTNEEKCHWEPI</sequence>
<dbReference type="Gene3D" id="3.10.10.10">
    <property type="entry name" value="HIV Type 1 Reverse Transcriptase, subunit A, domain 1"/>
    <property type="match status" value="1"/>
</dbReference>
<name>A0A6S7IN30_PARCT</name>
<evidence type="ECO:0000259" key="1">
    <source>
        <dbReference type="Pfam" id="PF00078"/>
    </source>
</evidence>
<accession>A0A6S7IN30</accession>
<reference evidence="2" key="1">
    <citation type="submission" date="2020-04" db="EMBL/GenBank/DDBJ databases">
        <authorList>
            <person name="Alioto T."/>
            <person name="Alioto T."/>
            <person name="Gomez Garrido J."/>
        </authorList>
    </citation>
    <scope>NUCLEOTIDE SEQUENCE</scope>
    <source>
        <strain evidence="2">A484AB</strain>
    </source>
</reference>
<dbReference type="AlphaFoldDB" id="A0A6S7IN30"/>
<proteinExistence type="predicted"/>
<gene>
    <name evidence="2" type="ORF">PACLA_8A044797</name>
</gene>
<feature type="domain" description="Reverse transcriptase" evidence="1">
    <location>
        <begin position="59"/>
        <end position="207"/>
    </location>
</feature>
<dbReference type="Pfam" id="PF00078">
    <property type="entry name" value="RVT_1"/>
    <property type="match status" value="1"/>
</dbReference>
<dbReference type="InterPro" id="IPR043128">
    <property type="entry name" value="Rev_trsase/Diguanyl_cyclase"/>
</dbReference>
<dbReference type="PANTHER" id="PTHR33050">
    <property type="entry name" value="REVERSE TRANSCRIPTASE DOMAIN-CONTAINING PROTEIN"/>
    <property type="match status" value="1"/>
</dbReference>
<dbReference type="InterPro" id="IPR000477">
    <property type="entry name" value="RT_dom"/>
</dbReference>
<dbReference type="InterPro" id="IPR052055">
    <property type="entry name" value="Hepadnavirus_pol/RT"/>
</dbReference>